<sequence length="126" mass="14251">MTQRTAGCERPWPQSVGQRIYKGWAVNAQECLRCKWRLKVVSCPRNRAQASSAGTVRQTEPSVLIPAYRGDVLLSWPTSRYLSPTYAATKNVEGSQVHLEAMQRCGVPMTTLDQFIQQHREKFVIG</sequence>
<dbReference type="EMBL" id="BMQL01000023">
    <property type="protein sequence ID" value="GGR19688.1"/>
    <property type="molecule type" value="Genomic_DNA"/>
</dbReference>
<reference evidence="1" key="2">
    <citation type="submission" date="2020-09" db="EMBL/GenBank/DDBJ databases">
        <authorList>
            <person name="Sun Q."/>
            <person name="Ohkuma M."/>
        </authorList>
    </citation>
    <scope>NUCLEOTIDE SEQUENCE</scope>
    <source>
        <strain evidence="1">JCM 31311</strain>
    </source>
</reference>
<keyword evidence="2" id="KW-1185">Reference proteome</keyword>
<dbReference type="Proteomes" id="UP000603865">
    <property type="component" value="Unassembled WGS sequence"/>
</dbReference>
<evidence type="ECO:0000313" key="2">
    <source>
        <dbReference type="Proteomes" id="UP000603865"/>
    </source>
</evidence>
<accession>A0A918CG57</accession>
<protein>
    <submittedName>
        <fullName evidence="1">Uncharacterized protein</fullName>
    </submittedName>
</protein>
<organism evidence="1 2">
    <name type="scientific">Deinococcus ruber</name>
    <dbReference type="NCBI Taxonomy" id="1848197"/>
    <lineage>
        <taxon>Bacteria</taxon>
        <taxon>Thermotogati</taxon>
        <taxon>Deinococcota</taxon>
        <taxon>Deinococci</taxon>
        <taxon>Deinococcales</taxon>
        <taxon>Deinococcaceae</taxon>
        <taxon>Deinococcus</taxon>
    </lineage>
</organism>
<dbReference type="AlphaFoldDB" id="A0A918CG57"/>
<evidence type="ECO:0000313" key="1">
    <source>
        <dbReference type="EMBL" id="GGR19688.1"/>
    </source>
</evidence>
<name>A0A918CG57_9DEIO</name>
<gene>
    <name evidence="1" type="ORF">GCM10008957_35240</name>
</gene>
<proteinExistence type="predicted"/>
<reference evidence="1" key="1">
    <citation type="journal article" date="2014" name="Int. J. Syst. Evol. Microbiol.">
        <title>Complete genome sequence of Corynebacterium casei LMG S-19264T (=DSM 44701T), isolated from a smear-ripened cheese.</title>
        <authorList>
            <consortium name="US DOE Joint Genome Institute (JGI-PGF)"/>
            <person name="Walter F."/>
            <person name="Albersmeier A."/>
            <person name="Kalinowski J."/>
            <person name="Ruckert C."/>
        </authorList>
    </citation>
    <scope>NUCLEOTIDE SEQUENCE</scope>
    <source>
        <strain evidence="1">JCM 31311</strain>
    </source>
</reference>
<comment type="caution">
    <text evidence="1">The sequence shown here is derived from an EMBL/GenBank/DDBJ whole genome shotgun (WGS) entry which is preliminary data.</text>
</comment>